<dbReference type="KEGG" id="blq:L21SP5_01135"/>
<dbReference type="EMBL" id="CP013118">
    <property type="protein sequence ID" value="ALO14794.1"/>
    <property type="molecule type" value="Genomic_DNA"/>
</dbReference>
<dbReference type="InterPro" id="IPR046230">
    <property type="entry name" value="DUF6263"/>
</dbReference>
<evidence type="ECO:0000313" key="2">
    <source>
        <dbReference type="Proteomes" id="UP000064893"/>
    </source>
</evidence>
<sequence>MRKVLIFWVAALFMVACQNGNKQNNEETGKSSVTINYETESGIPEFSATSDEAVKLQYNFTEGDSAHMIMETEMNMEMMGQKMPMQMTMESNYKINEVTENGNAKIGVEFTRVAVSMDGPQPMKFDSDSEEDMENNPSAGVFTSLLNNEISSEITPSGKVVEMNMDAIMDNLPAEQGAQVKGQLESMSDQFAQNAFVALPDEPVKEGDVYDAGIIETGNSGMSMKVDMKYKVLSISEDKRYVILEPHGEFIMESIQEGVEMSAEDNTIGGWVLFDLERGFLESSDMKMFMKLTANQMAIKMDMNIKMRME</sequence>
<gene>
    <name evidence="1" type="ORF">L21SP5_01135</name>
</gene>
<dbReference type="STRING" id="1307839.L21SP5_01135"/>
<accession>A0A0S2HXM7</accession>
<evidence type="ECO:0000313" key="1">
    <source>
        <dbReference type="EMBL" id="ALO14794.1"/>
    </source>
</evidence>
<keyword evidence="2" id="KW-1185">Reference proteome</keyword>
<proteinExistence type="predicted"/>
<dbReference type="RefSeq" id="WP_057952310.1">
    <property type="nucleotide sequence ID" value="NZ_CP013118.1"/>
</dbReference>
<reference evidence="1 2" key="1">
    <citation type="submission" date="2015-11" db="EMBL/GenBank/DDBJ databases">
        <title>Description and complete genome sequence of a novel strain predominating in hypersaline microbial mats and representing a new family of the Bacteriodetes phylum.</title>
        <authorList>
            <person name="Spring S."/>
            <person name="Bunk B."/>
            <person name="Sproer C."/>
            <person name="Klenk H.-P."/>
        </authorList>
    </citation>
    <scope>NUCLEOTIDE SEQUENCE [LARGE SCALE GENOMIC DNA]</scope>
    <source>
        <strain evidence="1 2">L21-Spi-D4</strain>
    </source>
</reference>
<dbReference type="Pfam" id="PF19777">
    <property type="entry name" value="DUF6263"/>
    <property type="match status" value="1"/>
</dbReference>
<dbReference type="PROSITE" id="PS51257">
    <property type="entry name" value="PROKAR_LIPOPROTEIN"/>
    <property type="match status" value="1"/>
</dbReference>
<organism evidence="1 2">
    <name type="scientific">Salinivirga cyanobacteriivorans</name>
    <dbReference type="NCBI Taxonomy" id="1307839"/>
    <lineage>
        <taxon>Bacteria</taxon>
        <taxon>Pseudomonadati</taxon>
        <taxon>Bacteroidota</taxon>
        <taxon>Bacteroidia</taxon>
        <taxon>Bacteroidales</taxon>
        <taxon>Salinivirgaceae</taxon>
        <taxon>Salinivirga</taxon>
    </lineage>
</organism>
<protein>
    <submittedName>
        <fullName evidence="1">Uncharacterized protein</fullName>
    </submittedName>
</protein>
<dbReference type="AlphaFoldDB" id="A0A0S2HXM7"/>
<name>A0A0S2HXM7_9BACT</name>
<dbReference type="Proteomes" id="UP000064893">
    <property type="component" value="Chromosome"/>
</dbReference>